<dbReference type="InterPro" id="IPR028082">
    <property type="entry name" value="Peripla_BP_I"/>
</dbReference>
<evidence type="ECO:0000256" key="1">
    <source>
        <dbReference type="ARBA" id="ARBA00010062"/>
    </source>
</evidence>
<dbReference type="EMBL" id="SLXF01000003">
    <property type="protein sequence ID" value="TCP08137.1"/>
    <property type="molecule type" value="Genomic_DNA"/>
</dbReference>
<evidence type="ECO:0000313" key="8">
    <source>
        <dbReference type="Proteomes" id="UP000294772"/>
    </source>
</evidence>
<protein>
    <submittedName>
        <fullName evidence="6">Branched-chain amino acid transport system substrate-binding protein</fullName>
    </submittedName>
</protein>
<name>A0A2S5T5H8_9BURK</name>
<dbReference type="AlphaFoldDB" id="A0A2S5T5H8"/>
<keyword evidence="2 3" id="KW-0732">Signal</keyword>
<dbReference type="Proteomes" id="UP000294772">
    <property type="component" value="Unassembled WGS sequence"/>
</dbReference>
<evidence type="ECO:0000313" key="5">
    <source>
        <dbReference type="EMBL" id="PPE70206.1"/>
    </source>
</evidence>
<dbReference type="Proteomes" id="UP000239406">
    <property type="component" value="Unassembled WGS sequence"/>
</dbReference>
<evidence type="ECO:0000256" key="2">
    <source>
        <dbReference type="ARBA" id="ARBA00022729"/>
    </source>
</evidence>
<evidence type="ECO:0000256" key="3">
    <source>
        <dbReference type="SAM" id="SignalP"/>
    </source>
</evidence>
<dbReference type="PANTHER" id="PTHR30483:SF38">
    <property type="entry name" value="BLR7848 PROTEIN"/>
    <property type="match status" value="1"/>
</dbReference>
<organism evidence="5 7">
    <name type="scientific">Caldimonas thermodepolymerans</name>
    <dbReference type="NCBI Taxonomy" id="215580"/>
    <lineage>
        <taxon>Bacteria</taxon>
        <taxon>Pseudomonadati</taxon>
        <taxon>Pseudomonadota</taxon>
        <taxon>Betaproteobacteria</taxon>
        <taxon>Burkholderiales</taxon>
        <taxon>Sphaerotilaceae</taxon>
        <taxon>Caldimonas</taxon>
    </lineage>
</organism>
<dbReference type="InterPro" id="IPR028081">
    <property type="entry name" value="Leu-bd"/>
</dbReference>
<evidence type="ECO:0000259" key="4">
    <source>
        <dbReference type="Pfam" id="PF13458"/>
    </source>
</evidence>
<accession>A0A2S5T5H8</accession>
<dbReference type="Pfam" id="PF13458">
    <property type="entry name" value="Peripla_BP_6"/>
    <property type="match status" value="1"/>
</dbReference>
<gene>
    <name evidence="5" type="ORF">C1702_08080</name>
    <name evidence="6" type="ORF">EV676_103170</name>
</gene>
<dbReference type="Gene3D" id="3.40.50.2300">
    <property type="match status" value="2"/>
</dbReference>
<feature type="signal peptide" evidence="3">
    <location>
        <begin position="1"/>
        <end position="28"/>
    </location>
</feature>
<dbReference type="SUPFAM" id="SSF53822">
    <property type="entry name" value="Periplasmic binding protein-like I"/>
    <property type="match status" value="1"/>
</dbReference>
<comment type="similarity">
    <text evidence="1">Belongs to the leucine-binding protein family.</text>
</comment>
<evidence type="ECO:0000313" key="6">
    <source>
        <dbReference type="EMBL" id="TCP08137.1"/>
    </source>
</evidence>
<feature type="chain" id="PRO_5040677313" evidence="3">
    <location>
        <begin position="29"/>
        <end position="408"/>
    </location>
</feature>
<dbReference type="PANTHER" id="PTHR30483">
    <property type="entry name" value="LEUCINE-SPECIFIC-BINDING PROTEIN"/>
    <property type="match status" value="1"/>
</dbReference>
<evidence type="ECO:0000313" key="7">
    <source>
        <dbReference type="Proteomes" id="UP000239406"/>
    </source>
</evidence>
<dbReference type="InterPro" id="IPR051010">
    <property type="entry name" value="BCAA_transport"/>
</dbReference>
<sequence>MNLPIPSVARHAFAAAALAAGLCGAAQAQPHQYTISVSLDYTGPFANVMDSWWGGQQSVFDWWNDTRGKQLGVKLNVKTHDMRYDPSMVARTWPQVLSQDKPIVFLGMGTPDLISLMKRLPNDKVPMIMGTAMLGPLWTPDGWHFSYRPTYSHEFAGLFAHLQSKLGENRPLRIGTVSTQGLAGWVDQVNGVVALAKTYPDRFQVVSSQWVDPQPISVTNQVREMAKEKPDVILVGTNTAQVVATAKALKELGLKIPIVTSSHNGLNEAAKAIAPADLEGSYSVFAFAPYNDPSVKVAEIFAKYNKTKGTWGITSAQTAGQALLALAAIERAVAKVGADKLSGQAVYDALLAGPFEADQFLGLLPPVALTREAPFPTERLAVKAMTMKNGQLEAVSTDWMPVPALAKW</sequence>
<comment type="caution">
    <text evidence="5">The sequence shown here is derived from an EMBL/GenBank/DDBJ whole genome shotgun (WGS) entry which is preliminary data.</text>
</comment>
<reference evidence="6 8" key="2">
    <citation type="submission" date="2019-03" db="EMBL/GenBank/DDBJ databases">
        <title>Genomic Encyclopedia of Type Strains, Phase IV (KMG-IV): sequencing the most valuable type-strain genomes for metagenomic binning, comparative biology and taxonomic classification.</title>
        <authorList>
            <person name="Goeker M."/>
        </authorList>
    </citation>
    <scope>NUCLEOTIDE SEQUENCE [LARGE SCALE GENOMIC DNA]</scope>
    <source>
        <strain evidence="6 8">DSM 15264</strain>
    </source>
</reference>
<dbReference type="RefSeq" id="WP_104357181.1">
    <property type="nucleotide sequence ID" value="NZ_CP064338.1"/>
</dbReference>
<proteinExistence type="inferred from homology"/>
<keyword evidence="7" id="KW-1185">Reference proteome</keyword>
<reference evidence="5 7" key="1">
    <citation type="submission" date="2018-02" db="EMBL/GenBank/DDBJ databases">
        <title>Reclassifiation of [Polyangium] brachysporum DSM 7029 as Guopingzhaonella breviflexa gen. nov., sp. nov., a member of the family Comamonadaceae.</title>
        <authorList>
            <person name="Tang B."/>
        </authorList>
    </citation>
    <scope>NUCLEOTIDE SEQUENCE [LARGE SCALE GENOMIC DNA]</scope>
    <source>
        <strain evidence="5 7">DSM 15344</strain>
    </source>
</reference>
<feature type="domain" description="Leucine-binding protein" evidence="4">
    <location>
        <begin position="33"/>
        <end position="370"/>
    </location>
</feature>
<dbReference type="EMBL" id="PSNY01000007">
    <property type="protein sequence ID" value="PPE70206.1"/>
    <property type="molecule type" value="Genomic_DNA"/>
</dbReference>